<dbReference type="InterPro" id="IPR002716">
    <property type="entry name" value="PIN_dom"/>
</dbReference>
<evidence type="ECO:0000313" key="4">
    <source>
        <dbReference type="Proteomes" id="UP000187455"/>
    </source>
</evidence>
<dbReference type="GO" id="GO:0004540">
    <property type="term" value="F:RNA nuclease activity"/>
    <property type="evidence" value="ECO:0007669"/>
    <property type="project" value="UniProtKB-ARBA"/>
</dbReference>
<gene>
    <name evidence="3" type="ORF">AYI68_g2490</name>
</gene>
<dbReference type="InterPro" id="IPR052626">
    <property type="entry name" value="SWT1_Regulator"/>
</dbReference>
<dbReference type="AlphaFoldDB" id="A0A1R0H2M7"/>
<evidence type="ECO:0000313" key="3">
    <source>
        <dbReference type="EMBL" id="OLY83367.1"/>
    </source>
</evidence>
<organism evidence="3 4">
    <name type="scientific">Smittium mucronatum</name>
    <dbReference type="NCBI Taxonomy" id="133383"/>
    <lineage>
        <taxon>Eukaryota</taxon>
        <taxon>Fungi</taxon>
        <taxon>Fungi incertae sedis</taxon>
        <taxon>Zoopagomycota</taxon>
        <taxon>Kickxellomycotina</taxon>
        <taxon>Harpellomycetes</taxon>
        <taxon>Harpellales</taxon>
        <taxon>Legeriomycetaceae</taxon>
        <taxon>Smittium</taxon>
    </lineage>
</organism>
<proteinExistence type="predicted"/>
<feature type="compositionally biased region" description="Low complexity" evidence="1">
    <location>
        <begin position="338"/>
        <end position="350"/>
    </location>
</feature>
<keyword evidence="4" id="KW-1185">Reference proteome</keyword>
<comment type="caution">
    <text evidence="3">The sequence shown here is derived from an EMBL/GenBank/DDBJ whole genome shotgun (WGS) entry which is preliminary data.</text>
</comment>
<feature type="domain" description="PIN" evidence="2">
    <location>
        <begin position="10"/>
        <end position="149"/>
    </location>
</feature>
<dbReference type="STRING" id="133383.A0A1R0H2M7"/>
<evidence type="ECO:0000259" key="2">
    <source>
        <dbReference type="SMART" id="SM00670"/>
    </source>
</evidence>
<dbReference type="SMART" id="SM00670">
    <property type="entry name" value="PINc"/>
    <property type="match status" value="1"/>
</dbReference>
<dbReference type="PANTHER" id="PTHR16161:SF0">
    <property type="entry name" value="TRANSCRIPTIONAL PROTEIN SWT1"/>
    <property type="match status" value="1"/>
</dbReference>
<dbReference type="SUPFAM" id="SSF88723">
    <property type="entry name" value="PIN domain-like"/>
    <property type="match status" value="1"/>
</dbReference>
<sequence>MENSQANKKITFVVDTNYLISAFDFLVGIYNFIKKHDLSNFQIVIPFIVLGELDGIHKRTRKHGAVRPPKISESNTSQYFLHHRVKDSISFLSTNSGNSFLRGQKIDETLIKNNLSTVADDLILDCCRYYMVCEQKRVALLTFDKNLSLKAKFNEVEVFGFSNVSYLEFLKRASGLNPLKKESIGLAKSNPNYNSSNLSEKRKISKAQNTSSLEIVEVTDNSDSYNHATSKRIIKKAKNPYVKHSSSLKNAEIIFNSVNNSITHSPIASQFANHGLLLSKKILPIPPKSSHKAQKLPDFSQFLPPSEITLSTNFDLNHISNNFGYKNEVIYDNPQPPSSNKSSPSPISDTSRFHLNEISNIELSEINLRPKIMHPKNLFSSLELSSDSDPELFGANLFDSSNSNLQSTSINTEAHKFGLNITLEPKTNPLDINQDYYIIISD</sequence>
<accession>A0A1R0H2M7</accession>
<name>A0A1R0H2M7_9FUNG</name>
<dbReference type="OrthoDB" id="2017974at2759"/>
<dbReference type="EMBL" id="LSSL01000940">
    <property type="protein sequence ID" value="OLY83367.1"/>
    <property type="molecule type" value="Genomic_DNA"/>
</dbReference>
<dbReference type="Pfam" id="PF13638">
    <property type="entry name" value="PIN_4"/>
    <property type="match status" value="1"/>
</dbReference>
<dbReference type="Gene3D" id="3.40.50.1010">
    <property type="entry name" value="5'-nuclease"/>
    <property type="match status" value="1"/>
</dbReference>
<dbReference type="InterPro" id="IPR029060">
    <property type="entry name" value="PIN-like_dom_sf"/>
</dbReference>
<evidence type="ECO:0000256" key="1">
    <source>
        <dbReference type="SAM" id="MobiDB-lite"/>
    </source>
</evidence>
<dbReference type="PANTHER" id="PTHR16161">
    <property type="entry name" value="TRANSCRIPTIONAL PROTEIN SWT1"/>
    <property type="match status" value="1"/>
</dbReference>
<reference evidence="3 4" key="1">
    <citation type="journal article" date="2016" name="Mol. Biol. Evol.">
        <title>Genome-Wide Survey of Gut Fungi (Harpellales) Reveals the First Horizontally Transferred Ubiquitin Gene from a Mosquito Host.</title>
        <authorList>
            <person name="Wang Y."/>
            <person name="White M.M."/>
            <person name="Kvist S."/>
            <person name="Moncalvo J.M."/>
        </authorList>
    </citation>
    <scope>NUCLEOTIDE SEQUENCE [LARGE SCALE GENOMIC DNA]</scope>
    <source>
        <strain evidence="3 4">ALG-7-W6</strain>
    </source>
</reference>
<dbReference type="GO" id="GO:0005634">
    <property type="term" value="C:nucleus"/>
    <property type="evidence" value="ECO:0007669"/>
    <property type="project" value="TreeGrafter"/>
</dbReference>
<feature type="region of interest" description="Disordered" evidence="1">
    <location>
        <begin position="330"/>
        <end position="351"/>
    </location>
</feature>
<dbReference type="Proteomes" id="UP000187455">
    <property type="component" value="Unassembled WGS sequence"/>
</dbReference>
<protein>
    <submittedName>
        <fullName evidence="3">Transcriptional protein swt1</fullName>
    </submittedName>
</protein>